<organism evidence="2 3">
    <name type="scientific">Phocaeicola coprophilus</name>
    <dbReference type="NCBI Taxonomy" id="387090"/>
    <lineage>
        <taxon>Bacteria</taxon>
        <taxon>Pseudomonadati</taxon>
        <taxon>Bacteroidota</taxon>
        <taxon>Bacteroidia</taxon>
        <taxon>Bacteroidales</taxon>
        <taxon>Bacteroidaceae</taxon>
        <taxon>Phocaeicola</taxon>
    </lineage>
</organism>
<dbReference type="AlphaFoldDB" id="A0A413T2A8"/>
<name>A0A413T2A8_9BACT</name>
<evidence type="ECO:0000313" key="2">
    <source>
        <dbReference type="EMBL" id="RHA77210.1"/>
    </source>
</evidence>
<dbReference type="RefSeq" id="WP_118400122.1">
    <property type="nucleotide sequence ID" value="NZ_CABJGD010000007.1"/>
</dbReference>
<keyword evidence="1" id="KW-0472">Membrane</keyword>
<sequence>MGYRTVAKFGVLLSVILFCIGVGLYGFARLNAADKDKDIDLVSWVPDDCIGVMETDNIDFFMNAFSRMAYAAQLDTLHRVGLIKTILNDIIPYISSSDHGISNEVNQMMVSFHAPSGSSRDLVAYFRLGKPERKKLLKAIREHRGKEFIPREEGYRGRTIEIFPIDSSDFLSVYSGDGFLAISYQKRLIERVIDAEKDGTSLKEDVVFASVRQPKSANFLTLYAHSSSIPAIDGGEKECWSEFDIHMNSEVFYLSGVMHASDVCMQRAVDHLRAIPSISGDSLLVLSGQAKVDSCISKRVTSSRTSLFDECVSNLSRDASYIMVADMDKIAQKPEYYYSYLPSFLQRHPDLFRPFILSVQITEVEDRLSHIFVFTYKE</sequence>
<evidence type="ECO:0008006" key="4">
    <source>
        <dbReference type="Google" id="ProtNLM"/>
    </source>
</evidence>
<keyword evidence="1" id="KW-1133">Transmembrane helix</keyword>
<dbReference type="Proteomes" id="UP000283855">
    <property type="component" value="Unassembled WGS sequence"/>
</dbReference>
<keyword evidence="1" id="KW-0812">Transmembrane</keyword>
<reference evidence="2 3" key="1">
    <citation type="submission" date="2018-08" db="EMBL/GenBank/DDBJ databases">
        <title>A genome reference for cultivated species of the human gut microbiota.</title>
        <authorList>
            <person name="Zou Y."/>
            <person name="Xue W."/>
            <person name="Luo G."/>
        </authorList>
    </citation>
    <scope>NUCLEOTIDE SEQUENCE [LARGE SCALE GENOMIC DNA]</scope>
    <source>
        <strain evidence="2 3">AM42-38</strain>
    </source>
</reference>
<comment type="caution">
    <text evidence="2">The sequence shown here is derived from an EMBL/GenBank/DDBJ whole genome shotgun (WGS) entry which is preliminary data.</text>
</comment>
<gene>
    <name evidence="2" type="ORF">DW921_04830</name>
</gene>
<proteinExistence type="predicted"/>
<accession>A0A413T2A8</accession>
<protein>
    <recommendedName>
        <fullName evidence="4">DUF3352 domain-containing protein</fullName>
    </recommendedName>
</protein>
<evidence type="ECO:0000256" key="1">
    <source>
        <dbReference type="SAM" id="Phobius"/>
    </source>
</evidence>
<dbReference type="EMBL" id="QSFT01000007">
    <property type="protein sequence ID" value="RHA77210.1"/>
    <property type="molecule type" value="Genomic_DNA"/>
</dbReference>
<evidence type="ECO:0000313" key="3">
    <source>
        <dbReference type="Proteomes" id="UP000283855"/>
    </source>
</evidence>
<feature type="transmembrane region" description="Helical" evidence="1">
    <location>
        <begin position="6"/>
        <end position="27"/>
    </location>
</feature>